<evidence type="ECO:0000313" key="5">
    <source>
        <dbReference type="EMBL" id="OKY93485.1"/>
    </source>
</evidence>
<evidence type="ECO:0000259" key="4">
    <source>
        <dbReference type="Pfam" id="PF13205"/>
    </source>
</evidence>
<feature type="compositionally biased region" description="Low complexity" evidence="2">
    <location>
        <begin position="650"/>
        <end position="661"/>
    </location>
</feature>
<accession>A0A1Q6F3L7</accession>
<dbReference type="InterPro" id="IPR032812">
    <property type="entry name" value="SbsA_Ig"/>
</dbReference>
<comment type="caution">
    <text evidence="5">The sequence shown here is derived from an EMBL/GenBank/DDBJ whole genome shotgun (WGS) entry which is preliminary data.</text>
</comment>
<evidence type="ECO:0000313" key="6">
    <source>
        <dbReference type="Proteomes" id="UP000187417"/>
    </source>
</evidence>
<reference evidence="5 6" key="1">
    <citation type="journal article" date="2016" name="Nat. Biotechnol.">
        <title>Measurement of bacterial replication rates in microbial communities.</title>
        <authorList>
            <person name="Brown C.T."/>
            <person name="Olm M.R."/>
            <person name="Thomas B.C."/>
            <person name="Banfield J.F."/>
        </authorList>
    </citation>
    <scope>NUCLEOTIDE SEQUENCE [LARGE SCALE GENOMIC DNA]</scope>
    <source>
        <strain evidence="5">CAG:67_53_122</strain>
    </source>
</reference>
<dbReference type="AlphaFoldDB" id="A0A1Q6F3L7"/>
<dbReference type="Pfam" id="PF13205">
    <property type="entry name" value="Big_5"/>
    <property type="match status" value="1"/>
</dbReference>
<evidence type="ECO:0000256" key="1">
    <source>
        <dbReference type="ARBA" id="ARBA00022729"/>
    </source>
</evidence>
<keyword evidence="3" id="KW-0812">Transmembrane</keyword>
<evidence type="ECO:0000256" key="2">
    <source>
        <dbReference type="SAM" id="MobiDB-lite"/>
    </source>
</evidence>
<keyword evidence="3" id="KW-1133">Transmembrane helix</keyword>
<feature type="compositionally biased region" description="Low complexity" evidence="2">
    <location>
        <begin position="668"/>
        <end position="678"/>
    </location>
</feature>
<sequence>MKRQNHKAIVWLRVCVLAMFCPAFLWRCATVMNLEGGPIDTLPPVIVSMLPDNFTTNFTARKIYVTFDEFVQLKDQQKEFFTSPQMKKKPQLSIRGRGILIQIKDTLKENTTYALNFGSAVRDNNEGNPLYSMRYVFSTGPEVDSMVVSGYTADSYTADSVAKSFICFFPADSVEDVPEYDSTMFKYQPAVIARAETNGIFIAQNLKPIPYRVYAFEDKNNNQIYEPSVDQVGFLTGTYNPAELPDFGIWYDSIRRYVTADPQLYFRMFTDEAFGRQYLRESERPVQHKALLYFNAGHPRIDSIVFDSIPADRVIIEPQSRNRDTIALWFDVPSASLPDTIRGEITYMKHDSLDRLLPSTEKLKLAWRYIESKEEAKEREQLEKEKEKTLAAGEEWVEPEKPSTFTYKFSTTGSVTPETKLYVEFDYPLVRFDSAAVVLTEQMEKEEPRPIRIRWQQDTANMRRWWLDVPWQLKNNYALTIPKGALADVAEQQNDSIAVNYTGVDPEKFATFIVNVVGKSDEASYIVQLLNESGKLLQEKTGVHSGVCRFNYVPAGNVKFRIIEDMNDNGRWDTGNLVERRQPERAEYYMDDKNIDTFAAKENWEVELTIDMNKVFAPVTMQSLAELLEKREALRLQKVLEERAKNPRRNTNSNTSNTTSTMGGGFNSGMNTMMNGLR</sequence>
<dbReference type="RefSeq" id="WP_215721851.1">
    <property type="nucleotide sequence ID" value="NZ_BAAFLA010000012.1"/>
</dbReference>
<keyword evidence="3" id="KW-0472">Membrane</keyword>
<dbReference type="STRING" id="28117.BHV66_09220"/>
<protein>
    <recommendedName>
        <fullName evidence="4">SbsA Ig-like domain-containing protein</fullName>
    </recommendedName>
</protein>
<evidence type="ECO:0000256" key="3">
    <source>
        <dbReference type="SAM" id="Phobius"/>
    </source>
</evidence>
<dbReference type="Proteomes" id="UP000187417">
    <property type="component" value="Unassembled WGS sequence"/>
</dbReference>
<organism evidence="5 6">
    <name type="scientific">Alistipes putredinis</name>
    <dbReference type="NCBI Taxonomy" id="28117"/>
    <lineage>
        <taxon>Bacteria</taxon>
        <taxon>Pseudomonadati</taxon>
        <taxon>Bacteroidota</taxon>
        <taxon>Bacteroidia</taxon>
        <taxon>Bacteroidales</taxon>
        <taxon>Rikenellaceae</taxon>
        <taxon>Alistipes</taxon>
    </lineage>
</organism>
<feature type="transmembrane region" description="Helical" evidence="3">
    <location>
        <begin position="9"/>
        <end position="26"/>
    </location>
</feature>
<feature type="region of interest" description="Disordered" evidence="2">
    <location>
        <begin position="641"/>
        <end position="678"/>
    </location>
</feature>
<gene>
    <name evidence="5" type="ORF">BHV66_09220</name>
</gene>
<dbReference type="EMBL" id="MNQH01000036">
    <property type="protein sequence ID" value="OKY93485.1"/>
    <property type="molecule type" value="Genomic_DNA"/>
</dbReference>
<name>A0A1Q6F3L7_9BACT</name>
<feature type="domain" description="SbsA Ig-like" evidence="4">
    <location>
        <begin position="40"/>
        <end position="139"/>
    </location>
</feature>
<keyword evidence="1" id="KW-0732">Signal</keyword>
<proteinExistence type="predicted"/>